<feature type="region of interest" description="Disordered" evidence="1">
    <location>
        <begin position="156"/>
        <end position="178"/>
    </location>
</feature>
<feature type="compositionally biased region" description="Polar residues" evidence="1">
    <location>
        <begin position="156"/>
        <end position="173"/>
    </location>
</feature>
<dbReference type="OrthoDB" id="10507908at2759"/>
<sequence>MQKIAMLSTFVSILCAIGAQAAAISSLSSEAPGGFPTDLPVPSGSILPSGSITALPNATAPPFPIPTAIVNGTATYIVCPPFPSGSGAPFPSGFPSDLSSDFLSPTGTVPEGDSFPTDLPSDLPSDLPFPSGEFTLTIDPTTSVFPSGVVFPSGSDAPSTFPTDAPFPSSSLHSGAPIPSGSAPWNPCGYPFPSSFPSNGTFSLPIPTGTIVTGTGVAFPSATYSVEATAEPAN</sequence>
<gene>
    <name evidence="3" type="ORF">NLJ89_g1489</name>
</gene>
<name>A0A9W8TEB4_9AGAR</name>
<dbReference type="EMBL" id="JANKHO010000077">
    <property type="protein sequence ID" value="KAJ3515879.1"/>
    <property type="molecule type" value="Genomic_DNA"/>
</dbReference>
<feature type="chain" id="PRO_5040969047" evidence="2">
    <location>
        <begin position="22"/>
        <end position="234"/>
    </location>
</feature>
<evidence type="ECO:0000313" key="3">
    <source>
        <dbReference type="EMBL" id="KAJ3515879.1"/>
    </source>
</evidence>
<reference evidence="3" key="1">
    <citation type="submission" date="2022-07" db="EMBL/GenBank/DDBJ databases">
        <title>Genome Sequence of Agrocybe chaxingu.</title>
        <authorList>
            <person name="Buettner E."/>
        </authorList>
    </citation>
    <scope>NUCLEOTIDE SEQUENCE</scope>
    <source>
        <strain evidence="3">MP-N11</strain>
    </source>
</reference>
<evidence type="ECO:0000313" key="4">
    <source>
        <dbReference type="Proteomes" id="UP001148786"/>
    </source>
</evidence>
<accession>A0A9W8TEB4</accession>
<dbReference type="AlphaFoldDB" id="A0A9W8TEB4"/>
<keyword evidence="2" id="KW-0732">Signal</keyword>
<protein>
    <submittedName>
        <fullName evidence="3">Uncharacterized protein</fullName>
    </submittedName>
</protein>
<feature type="signal peptide" evidence="2">
    <location>
        <begin position="1"/>
        <end position="21"/>
    </location>
</feature>
<evidence type="ECO:0000256" key="1">
    <source>
        <dbReference type="SAM" id="MobiDB-lite"/>
    </source>
</evidence>
<organism evidence="3 4">
    <name type="scientific">Agrocybe chaxingu</name>
    <dbReference type="NCBI Taxonomy" id="84603"/>
    <lineage>
        <taxon>Eukaryota</taxon>
        <taxon>Fungi</taxon>
        <taxon>Dikarya</taxon>
        <taxon>Basidiomycota</taxon>
        <taxon>Agaricomycotina</taxon>
        <taxon>Agaricomycetes</taxon>
        <taxon>Agaricomycetidae</taxon>
        <taxon>Agaricales</taxon>
        <taxon>Agaricineae</taxon>
        <taxon>Strophariaceae</taxon>
        <taxon>Agrocybe</taxon>
    </lineage>
</organism>
<keyword evidence="4" id="KW-1185">Reference proteome</keyword>
<proteinExistence type="predicted"/>
<comment type="caution">
    <text evidence="3">The sequence shown here is derived from an EMBL/GenBank/DDBJ whole genome shotgun (WGS) entry which is preliminary data.</text>
</comment>
<evidence type="ECO:0000256" key="2">
    <source>
        <dbReference type="SAM" id="SignalP"/>
    </source>
</evidence>
<dbReference type="Proteomes" id="UP001148786">
    <property type="component" value="Unassembled WGS sequence"/>
</dbReference>